<name>J3NTD7_GAET3</name>
<dbReference type="EMBL" id="GL385396">
    <property type="protein sequence ID" value="EJT79452.1"/>
    <property type="molecule type" value="Genomic_DNA"/>
</dbReference>
<evidence type="ECO:0000313" key="2">
    <source>
        <dbReference type="EMBL" id="EJT79452.1"/>
    </source>
</evidence>
<reference evidence="2" key="2">
    <citation type="submission" date="2010-07" db="EMBL/GenBank/DDBJ databases">
        <authorList>
            <consortium name="The Broad Institute Genome Sequencing Platform"/>
            <consortium name="Broad Institute Genome Sequencing Center for Infectious Disease"/>
            <person name="Ma L.-J."/>
            <person name="Dead R."/>
            <person name="Young S."/>
            <person name="Zeng Q."/>
            <person name="Koehrsen M."/>
            <person name="Alvarado L."/>
            <person name="Berlin A."/>
            <person name="Chapman S.B."/>
            <person name="Chen Z."/>
            <person name="Freedman E."/>
            <person name="Gellesch M."/>
            <person name="Goldberg J."/>
            <person name="Griggs A."/>
            <person name="Gujja S."/>
            <person name="Heilman E.R."/>
            <person name="Heiman D."/>
            <person name="Hepburn T."/>
            <person name="Howarth C."/>
            <person name="Jen D."/>
            <person name="Larson L."/>
            <person name="Mehta T."/>
            <person name="Neiman D."/>
            <person name="Pearson M."/>
            <person name="Roberts A."/>
            <person name="Saif S."/>
            <person name="Shea T."/>
            <person name="Shenoy N."/>
            <person name="Sisk P."/>
            <person name="Stolte C."/>
            <person name="Sykes S."/>
            <person name="Walk T."/>
            <person name="White J."/>
            <person name="Yandava C."/>
            <person name="Haas B."/>
            <person name="Nusbaum C."/>
            <person name="Birren B."/>
        </authorList>
    </citation>
    <scope>NUCLEOTIDE SEQUENCE</scope>
    <source>
        <strain evidence="2">R3-111a-1</strain>
    </source>
</reference>
<dbReference type="VEuPathDB" id="FungiDB:GGTG_04536"/>
<dbReference type="Proteomes" id="UP000006039">
    <property type="component" value="Unassembled WGS sequence"/>
</dbReference>
<reference evidence="4" key="1">
    <citation type="submission" date="2010-07" db="EMBL/GenBank/DDBJ databases">
        <title>The genome sequence of Gaeumannomyces graminis var. tritici strain R3-111a-1.</title>
        <authorList>
            <consortium name="The Broad Institute Genome Sequencing Platform"/>
            <person name="Ma L.-J."/>
            <person name="Dead R."/>
            <person name="Young S."/>
            <person name="Zeng Q."/>
            <person name="Koehrsen M."/>
            <person name="Alvarado L."/>
            <person name="Berlin A."/>
            <person name="Chapman S.B."/>
            <person name="Chen Z."/>
            <person name="Freedman E."/>
            <person name="Gellesch M."/>
            <person name="Goldberg J."/>
            <person name="Griggs A."/>
            <person name="Gujja S."/>
            <person name="Heilman E.R."/>
            <person name="Heiman D."/>
            <person name="Hepburn T."/>
            <person name="Howarth C."/>
            <person name="Jen D."/>
            <person name="Larson L."/>
            <person name="Mehta T."/>
            <person name="Neiman D."/>
            <person name="Pearson M."/>
            <person name="Roberts A."/>
            <person name="Saif S."/>
            <person name="Shea T."/>
            <person name="Shenoy N."/>
            <person name="Sisk P."/>
            <person name="Stolte C."/>
            <person name="Sykes S."/>
            <person name="Walk T."/>
            <person name="White J."/>
            <person name="Yandava C."/>
            <person name="Haas B."/>
            <person name="Nusbaum C."/>
            <person name="Birren B."/>
        </authorList>
    </citation>
    <scope>NUCLEOTIDE SEQUENCE [LARGE SCALE GENOMIC DNA]</scope>
    <source>
        <strain evidence="4">R3-111a-1</strain>
    </source>
</reference>
<keyword evidence="4" id="KW-1185">Reference proteome</keyword>
<dbReference type="HOGENOM" id="CLU_250027_0_0_1"/>
<dbReference type="OrthoDB" id="5222405at2759"/>
<sequence>MAFTLRISGLGTRPIEQPADGIPANPFNWTTEFASSNGRRTVQIADPLLGRGNPASDEDLIKWCLEKHVREPFEATKADSAGRLIREYGQALALQVSSSGLLPVEGHLEIEVGTPDGGAGGPGHVVSSLQRLHWEVVEDVTVWPENHKFQSVGVCRTTTSAADTVPAAASAFPQVRTGAEVEPRARKHFNILLVVSRPGGAADVEYQLVSRCLVDIADRVSKASPDLKVVLEVLRPPTWAAFQARLSEDSARRYDLVHLDMHGAVRKARRGVARAAALCFCGEPNPDMPLESKKDWVSGEQVAKVLSKSGVRTIVMNACESANSRREECGGNLAAILLAHHMDSVVAMSFKVVDEAVEIFTDVFYTSLLLNRRPVKEAARLSRLALLQNPQRRALHMYSVRLMDYIVPVLYRRTRKDVATDDFAKAACGGSPNRVSNVMLWNFAAILWNFATLLWNFASLQPNDRLCKRYKGDVDHEIVGRDADILHLESALSARGLMLLYGQGGCGKTALMRYCAKWWERSGWIEQSATVDFVRSHLGEGVRAGRVCFHGILDLIATQLRMPLGYRSEQHILDKLRGEACLLVLDSLESLSRNASELEAIEFEHDGLSKLREFVLKASGGKSKIVLVSRHGNDPFIDDKCRCVRYQISGLSVLAGAQLFEQLAYGKTADVPKALHHRQNIDLIRRAVILLEGNPAVLKEVGPVLRRLGHDMKALYDKLLFGVCEIQQRDGQEETSRFAHTIACICGELEIFSARNELVFPFQVAPFWTIAPRNPQYYFWFLYLEFMKMFQEGSYAAWLTDDFRTCVEQFQQQHDINRHWGTIFRRFEAAGLAEEATIKTNVGTVIRCYHVHPMLTLRARAQAPPESWGKMKSAFVRQFLLWLPKTSVQDQTQRISSVTWDDFEQHDDYAENIKAMAMAFALDGPDFQDEVKRMGCSLFDYAHLHSNTSFFTTARRAEALLPLVRRHLERLFKVVDARAGKVPTSYELGMIMDYSWECYTHEEHLDKASDIVGRALEVLERYRALIPSRAPLTATQDFDVFQLRYAEACIVNRRRGNMDGMEYFQRNLEEDVGEDHDFYAAIRRIQWRNLREWTTNALDCMSRDMPPQRLALGRMQAARQLLDNPSFREDGIAGVIAAGLLDRTPVKESIAPVIEANQGSVARFGKIAHRILNESAAANFADFPGGLAGLDAAATSQASDDPTPETSPLQFLQQLLRNGDNNVLGGEQARADMSYLVAQVRMLAGRPGGVEGALDDLLEREAPSSTSSSGWKRLAELHHDLYFMAVPWEDASARDYHKGLRHLDEYWRLLQNEPNVPNREMVYTFVKYAVCYNGIGRVLDAARAVLKAVPLVPLTVHAGECVNEMDAEEFDAWVYQRFAELNHLDVFLDWQNLAHPPREVEEMSLAERSSMFVVMTRAKQIQRGKKRLNELVQEALKAHPSLRQALGKSLPGFADM</sequence>
<dbReference type="Gene3D" id="3.40.50.300">
    <property type="entry name" value="P-loop containing nucleotide triphosphate hydrolases"/>
    <property type="match status" value="1"/>
</dbReference>
<dbReference type="Pfam" id="PF12770">
    <property type="entry name" value="CHAT"/>
    <property type="match status" value="1"/>
</dbReference>
<proteinExistence type="predicted"/>
<dbReference type="SUPFAM" id="SSF52540">
    <property type="entry name" value="P-loop containing nucleoside triphosphate hydrolases"/>
    <property type="match status" value="1"/>
</dbReference>
<gene>
    <name evidence="3" type="primary">20344994</name>
    <name evidence="2" type="ORF">GGTG_04536</name>
</gene>
<dbReference type="InterPro" id="IPR024983">
    <property type="entry name" value="CHAT_dom"/>
</dbReference>
<organism evidence="2">
    <name type="scientific">Gaeumannomyces tritici (strain R3-111a-1)</name>
    <name type="common">Wheat and barley take-all root rot fungus</name>
    <name type="synonym">Gaeumannomyces graminis var. tritici</name>
    <dbReference type="NCBI Taxonomy" id="644352"/>
    <lineage>
        <taxon>Eukaryota</taxon>
        <taxon>Fungi</taxon>
        <taxon>Dikarya</taxon>
        <taxon>Ascomycota</taxon>
        <taxon>Pezizomycotina</taxon>
        <taxon>Sordariomycetes</taxon>
        <taxon>Sordariomycetidae</taxon>
        <taxon>Magnaporthales</taxon>
        <taxon>Magnaporthaceae</taxon>
        <taxon>Gaeumannomyces</taxon>
    </lineage>
</organism>
<dbReference type="STRING" id="644352.J3NTD7"/>
<dbReference type="RefSeq" id="XP_009220597.1">
    <property type="nucleotide sequence ID" value="XM_009222333.1"/>
</dbReference>
<dbReference type="eggNOG" id="ENOG502SRE6">
    <property type="taxonomic scope" value="Eukaryota"/>
</dbReference>
<dbReference type="InterPro" id="IPR027417">
    <property type="entry name" value="P-loop_NTPase"/>
</dbReference>
<dbReference type="GeneID" id="20344994"/>
<accession>J3NTD7</accession>
<evidence type="ECO:0000313" key="4">
    <source>
        <dbReference type="Proteomes" id="UP000006039"/>
    </source>
</evidence>
<reference evidence="3" key="5">
    <citation type="submission" date="2018-04" db="UniProtKB">
        <authorList>
            <consortium name="EnsemblFungi"/>
        </authorList>
    </citation>
    <scope>IDENTIFICATION</scope>
    <source>
        <strain evidence="3">R3-111a-1</strain>
    </source>
</reference>
<protein>
    <recommendedName>
        <fullName evidence="1">CHAT domain-containing protein</fullName>
    </recommendedName>
</protein>
<evidence type="ECO:0000313" key="3">
    <source>
        <dbReference type="EnsemblFungi" id="EJT79452"/>
    </source>
</evidence>
<dbReference type="EnsemblFungi" id="EJT79452">
    <property type="protein sequence ID" value="EJT79452"/>
    <property type="gene ID" value="GGTG_04536"/>
</dbReference>
<reference evidence="2" key="3">
    <citation type="submission" date="2010-09" db="EMBL/GenBank/DDBJ databases">
        <title>Annotation of Gaeumannomyces graminis var. tritici R3-111a-1.</title>
        <authorList>
            <consortium name="The Broad Institute Genome Sequencing Platform"/>
            <person name="Ma L.-J."/>
            <person name="Dead R."/>
            <person name="Young S.K."/>
            <person name="Zeng Q."/>
            <person name="Gargeya S."/>
            <person name="Fitzgerald M."/>
            <person name="Haas B."/>
            <person name="Abouelleil A."/>
            <person name="Alvarado L."/>
            <person name="Arachchi H.M."/>
            <person name="Berlin A."/>
            <person name="Brown A."/>
            <person name="Chapman S.B."/>
            <person name="Chen Z."/>
            <person name="Dunbar C."/>
            <person name="Freedman E."/>
            <person name="Gearin G."/>
            <person name="Gellesch M."/>
            <person name="Goldberg J."/>
            <person name="Griggs A."/>
            <person name="Gujja S."/>
            <person name="Heiman D."/>
            <person name="Howarth C."/>
            <person name="Larson L."/>
            <person name="Lui A."/>
            <person name="MacDonald P.J.P."/>
            <person name="Mehta T."/>
            <person name="Montmayeur A."/>
            <person name="Murphy C."/>
            <person name="Neiman D."/>
            <person name="Pearson M."/>
            <person name="Priest M."/>
            <person name="Roberts A."/>
            <person name="Saif S."/>
            <person name="Shea T."/>
            <person name="Shenoy N."/>
            <person name="Sisk P."/>
            <person name="Stolte C."/>
            <person name="Sykes S."/>
            <person name="Yandava C."/>
            <person name="Wortman J."/>
            <person name="Nusbaum C."/>
            <person name="Birren B."/>
        </authorList>
    </citation>
    <scope>NUCLEOTIDE SEQUENCE</scope>
    <source>
        <strain evidence="2">R3-111a-1</strain>
    </source>
</reference>
<evidence type="ECO:0000259" key="1">
    <source>
        <dbReference type="Pfam" id="PF12770"/>
    </source>
</evidence>
<reference evidence="3" key="4">
    <citation type="journal article" date="2015" name="G3 (Bethesda)">
        <title>Genome sequences of three phytopathogenic species of the Magnaporthaceae family of fungi.</title>
        <authorList>
            <person name="Okagaki L.H."/>
            <person name="Nunes C.C."/>
            <person name="Sailsbery J."/>
            <person name="Clay B."/>
            <person name="Brown D."/>
            <person name="John T."/>
            <person name="Oh Y."/>
            <person name="Young N."/>
            <person name="Fitzgerald M."/>
            <person name="Haas B.J."/>
            <person name="Zeng Q."/>
            <person name="Young S."/>
            <person name="Adiconis X."/>
            <person name="Fan L."/>
            <person name="Levin J.Z."/>
            <person name="Mitchell T.K."/>
            <person name="Okubara P.A."/>
            <person name="Farman M.L."/>
            <person name="Kohn L.M."/>
            <person name="Birren B."/>
            <person name="Ma L.-J."/>
            <person name="Dean R.A."/>
        </authorList>
    </citation>
    <scope>NUCLEOTIDE SEQUENCE</scope>
    <source>
        <strain evidence="3">R3-111a-1</strain>
    </source>
</reference>
<feature type="domain" description="CHAT" evidence="1">
    <location>
        <begin position="228"/>
        <end position="393"/>
    </location>
</feature>